<dbReference type="InParanoid" id="A0A3N4M2C7"/>
<dbReference type="AlphaFoldDB" id="A0A3N4M2C7"/>
<name>A0A3N4M2C7_9PEZI</name>
<protein>
    <submittedName>
        <fullName evidence="1">Uncharacterized protein</fullName>
    </submittedName>
</protein>
<accession>A0A3N4M2C7</accession>
<organism evidence="1 2">
    <name type="scientific">Terfezia boudieri ATCC MYA-4762</name>
    <dbReference type="NCBI Taxonomy" id="1051890"/>
    <lineage>
        <taxon>Eukaryota</taxon>
        <taxon>Fungi</taxon>
        <taxon>Dikarya</taxon>
        <taxon>Ascomycota</taxon>
        <taxon>Pezizomycotina</taxon>
        <taxon>Pezizomycetes</taxon>
        <taxon>Pezizales</taxon>
        <taxon>Pezizaceae</taxon>
        <taxon>Terfezia</taxon>
    </lineage>
</organism>
<gene>
    <name evidence="1" type="ORF">L211DRAFT_480573</name>
</gene>
<keyword evidence="2" id="KW-1185">Reference proteome</keyword>
<reference evidence="1 2" key="1">
    <citation type="journal article" date="2018" name="Nat. Ecol. Evol.">
        <title>Pezizomycetes genomes reveal the molecular basis of ectomycorrhizal truffle lifestyle.</title>
        <authorList>
            <person name="Murat C."/>
            <person name="Payen T."/>
            <person name="Noel B."/>
            <person name="Kuo A."/>
            <person name="Morin E."/>
            <person name="Chen J."/>
            <person name="Kohler A."/>
            <person name="Krizsan K."/>
            <person name="Balestrini R."/>
            <person name="Da Silva C."/>
            <person name="Montanini B."/>
            <person name="Hainaut M."/>
            <person name="Levati E."/>
            <person name="Barry K.W."/>
            <person name="Belfiori B."/>
            <person name="Cichocki N."/>
            <person name="Clum A."/>
            <person name="Dockter R.B."/>
            <person name="Fauchery L."/>
            <person name="Guy J."/>
            <person name="Iotti M."/>
            <person name="Le Tacon F."/>
            <person name="Lindquist E.A."/>
            <person name="Lipzen A."/>
            <person name="Malagnac F."/>
            <person name="Mello A."/>
            <person name="Molinier V."/>
            <person name="Miyauchi S."/>
            <person name="Poulain J."/>
            <person name="Riccioni C."/>
            <person name="Rubini A."/>
            <person name="Sitrit Y."/>
            <person name="Splivallo R."/>
            <person name="Traeger S."/>
            <person name="Wang M."/>
            <person name="Zifcakova L."/>
            <person name="Wipf D."/>
            <person name="Zambonelli A."/>
            <person name="Paolocci F."/>
            <person name="Nowrousian M."/>
            <person name="Ottonello S."/>
            <person name="Baldrian P."/>
            <person name="Spatafora J.W."/>
            <person name="Henrissat B."/>
            <person name="Nagy L.G."/>
            <person name="Aury J.M."/>
            <person name="Wincker P."/>
            <person name="Grigoriev I.V."/>
            <person name="Bonfante P."/>
            <person name="Martin F.M."/>
        </authorList>
    </citation>
    <scope>NUCLEOTIDE SEQUENCE [LARGE SCALE GENOMIC DNA]</scope>
    <source>
        <strain evidence="1 2">ATCC MYA-4762</strain>
    </source>
</reference>
<dbReference type="Proteomes" id="UP000267821">
    <property type="component" value="Unassembled WGS sequence"/>
</dbReference>
<evidence type="ECO:0000313" key="2">
    <source>
        <dbReference type="Proteomes" id="UP000267821"/>
    </source>
</evidence>
<dbReference type="EMBL" id="ML121530">
    <property type="protein sequence ID" value="RPB28029.1"/>
    <property type="molecule type" value="Genomic_DNA"/>
</dbReference>
<proteinExistence type="predicted"/>
<sequence length="197" mass="21699">MDIQQLRCDICSTLPSQPRAPSSIQVRLTPDFPFGRAKSALRATRQPNHRRVGTVAAIPLNSRPFNIAHLLSARRSCSLTPSHADRQSSYTPPKPSSLLQVLPPLQRASHHLVPRVRAILPTPISLQSVLHLCPGSTSAVDTYSSSASVPTHSFRPSSFSHLLSRCMHKLLSHNPYPSLADCTASRHRYPYAFDTPV</sequence>
<evidence type="ECO:0000313" key="1">
    <source>
        <dbReference type="EMBL" id="RPB28029.1"/>
    </source>
</evidence>